<sequence length="41" mass="4588">MKVVRNCVFSTVLENHDNPTVNSFSIKFLLRLGHVSPSTLS</sequence>
<dbReference type="AlphaFoldDB" id="A0A2P6QS61"/>
<organism evidence="1 2">
    <name type="scientific">Rosa chinensis</name>
    <name type="common">China rose</name>
    <dbReference type="NCBI Taxonomy" id="74649"/>
    <lineage>
        <taxon>Eukaryota</taxon>
        <taxon>Viridiplantae</taxon>
        <taxon>Streptophyta</taxon>
        <taxon>Embryophyta</taxon>
        <taxon>Tracheophyta</taxon>
        <taxon>Spermatophyta</taxon>
        <taxon>Magnoliopsida</taxon>
        <taxon>eudicotyledons</taxon>
        <taxon>Gunneridae</taxon>
        <taxon>Pentapetalae</taxon>
        <taxon>rosids</taxon>
        <taxon>fabids</taxon>
        <taxon>Rosales</taxon>
        <taxon>Rosaceae</taxon>
        <taxon>Rosoideae</taxon>
        <taxon>Rosoideae incertae sedis</taxon>
        <taxon>Rosa</taxon>
    </lineage>
</organism>
<accession>A0A2P6QS61</accession>
<reference evidence="1 2" key="1">
    <citation type="journal article" date="2018" name="Nat. Genet.">
        <title>The Rosa genome provides new insights in the design of modern roses.</title>
        <authorList>
            <person name="Bendahmane M."/>
        </authorList>
    </citation>
    <scope>NUCLEOTIDE SEQUENCE [LARGE SCALE GENOMIC DNA]</scope>
    <source>
        <strain evidence="2">cv. Old Blush</strain>
    </source>
</reference>
<protein>
    <submittedName>
        <fullName evidence="1">Uncharacterized protein</fullName>
    </submittedName>
</protein>
<dbReference type="EMBL" id="PDCK01000042">
    <property type="protein sequence ID" value="PRQ37023.1"/>
    <property type="molecule type" value="Genomic_DNA"/>
</dbReference>
<name>A0A2P6QS61_ROSCH</name>
<proteinExistence type="predicted"/>
<gene>
    <name evidence="1" type="ORF">RchiOBHm_Chr4g0398021</name>
</gene>
<dbReference type="Proteomes" id="UP000238479">
    <property type="component" value="Chromosome 4"/>
</dbReference>
<evidence type="ECO:0000313" key="1">
    <source>
        <dbReference type="EMBL" id="PRQ37023.1"/>
    </source>
</evidence>
<keyword evidence="2" id="KW-1185">Reference proteome</keyword>
<comment type="caution">
    <text evidence="1">The sequence shown here is derived from an EMBL/GenBank/DDBJ whole genome shotgun (WGS) entry which is preliminary data.</text>
</comment>
<dbReference type="Gramene" id="PRQ37023">
    <property type="protein sequence ID" value="PRQ37023"/>
    <property type="gene ID" value="RchiOBHm_Chr4g0398021"/>
</dbReference>
<evidence type="ECO:0000313" key="2">
    <source>
        <dbReference type="Proteomes" id="UP000238479"/>
    </source>
</evidence>